<name>A0A1B0AAN2_GLOPL</name>
<dbReference type="InterPro" id="IPR000504">
    <property type="entry name" value="RRM_dom"/>
</dbReference>
<organism evidence="5 6">
    <name type="scientific">Glossina pallidipes</name>
    <name type="common">Tsetse fly</name>
    <dbReference type="NCBI Taxonomy" id="7398"/>
    <lineage>
        <taxon>Eukaryota</taxon>
        <taxon>Metazoa</taxon>
        <taxon>Ecdysozoa</taxon>
        <taxon>Arthropoda</taxon>
        <taxon>Hexapoda</taxon>
        <taxon>Insecta</taxon>
        <taxon>Pterygota</taxon>
        <taxon>Neoptera</taxon>
        <taxon>Endopterygota</taxon>
        <taxon>Diptera</taxon>
        <taxon>Brachycera</taxon>
        <taxon>Muscomorpha</taxon>
        <taxon>Hippoboscoidea</taxon>
        <taxon>Glossinidae</taxon>
        <taxon>Glossina</taxon>
    </lineage>
</organism>
<evidence type="ECO:0000256" key="1">
    <source>
        <dbReference type="ARBA" id="ARBA00022737"/>
    </source>
</evidence>
<keyword evidence="1" id="KW-0677">Repeat</keyword>
<sequence>MTLFRDASSEVVDVSINNQSATSSDVDMLPCNTNKGNVEFSKEEPDPDTIKMFVGQVPKSWDEPKLRALFEQYGRIHTLNILRDKVTMMSRGCCFVTYYTRKAALKAQDALHNIKTLDGHERNENYKVICGQKNQTNNNVENPEMKIAVKSLALSDRQC</sequence>
<dbReference type="Pfam" id="PF00076">
    <property type="entry name" value="RRM_1"/>
    <property type="match status" value="1"/>
</dbReference>
<evidence type="ECO:0000313" key="6">
    <source>
        <dbReference type="Proteomes" id="UP000092445"/>
    </source>
</evidence>
<proteinExistence type="predicted"/>
<reference evidence="5" key="2">
    <citation type="submission" date="2020-05" db="UniProtKB">
        <authorList>
            <consortium name="EnsemblMetazoa"/>
        </authorList>
    </citation>
    <scope>IDENTIFICATION</scope>
    <source>
        <strain evidence="5">IAEA</strain>
    </source>
</reference>
<dbReference type="GO" id="GO:0003723">
    <property type="term" value="F:RNA binding"/>
    <property type="evidence" value="ECO:0007669"/>
    <property type="project" value="UniProtKB-UniRule"/>
</dbReference>
<dbReference type="AlphaFoldDB" id="A0A1B0AAN2"/>
<dbReference type="PROSITE" id="PS50102">
    <property type="entry name" value="RRM"/>
    <property type="match status" value="1"/>
</dbReference>
<reference evidence="6" key="1">
    <citation type="submission" date="2014-03" db="EMBL/GenBank/DDBJ databases">
        <authorList>
            <person name="Aksoy S."/>
            <person name="Warren W."/>
            <person name="Wilson R.K."/>
        </authorList>
    </citation>
    <scope>NUCLEOTIDE SEQUENCE [LARGE SCALE GENOMIC DNA]</scope>
    <source>
        <strain evidence="6">IAEA</strain>
    </source>
</reference>
<dbReference type="SMART" id="SM00360">
    <property type="entry name" value="RRM"/>
    <property type="match status" value="1"/>
</dbReference>
<dbReference type="FunFam" id="3.30.70.330:FF:000013">
    <property type="entry name" value="CUGBP Elav-like family member 1 isoform 2"/>
    <property type="match status" value="1"/>
</dbReference>
<dbReference type="Proteomes" id="UP000092445">
    <property type="component" value="Unassembled WGS sequence"/>
</dbReference>
<protein>
    <recommendedName>
        <fullName evidence="4">RRM domain-containing protein</fullName>
    </recommendedName>
</protein>
<dbReference type="InterPro" id="IPR012677">
    <property type="entry name" value="Nucleotide-bd_a/b_plait_sf"/>
</dbReference>
<evidence type="ECO:0000256" key="3">
    <source>
        <dbReference type="PROSITE-ProRule" id="PRU00176"/>
    </source>
</evidence>
<dbReference type="InterPro" id="IPR035979">
    <property type="entry name" value="RBD_domain_sf"/>
</dbReference>
<dbReference type="SUPFAM" id="SSF54928">
    <property type="entry name" value="RNA-binding domain, RBD"/>
    <property type="match status" value="1"/>
</dbReference>
<evidence type="ECO:0000256" key="2">
    <source>
        <dbReference type="ARBA" id="ARBA00022884"/>
    </source>
</evidence>
<accession>A0A1B0AAN2</accession>
<keyword evidence="6" id="KW-1185">Reference proteome</keyword>
<dbReference type="Gene3D" id="3.30.70.330">
    <property type="match status" value="1"/>
</dbReference>
<dbReference type="EnsemblMetazoa" id="GPAI039503-RA">
    <property type="protein sequence ID" value="GPAI039503-PA"/>
    <property type="gene ID" value="GPAI039503"/>
</dbReference>
<feature type="domain" description="RRM" evidence="4">
    <location>
        <begin position="50"/>
        <end position="133"/>
    </location>
</feature>
<evidence type="ECO:0000259" key="4">
    <source>
        <dbReference type="PROSITE" id="PS50102"/>
    </source>
</evidence>
<dbReference type="VEuPathDB" id="VectorBase:GPAI039503"/>
<evidence type="ECO:0000313" key="5">
    <source>
        <dbReference type="EnsemblMetazoa" id="GPAI039503-PA"/>
    </source>
</evidence>
<dbReference type="PANTHER" id="PTHR24012">
    <property type="entry name" value="RNA BINDING PROTEIN"/>
    <property type="match status" value="1"/>
</dbReference>
<keyword evidence="2 3" id="KW-0694">RNA-binding</keyword>